<feature type="region of interest" description="Disordered" evidence="1">
    <location>
        <begin position="1"/>
        <end position="95"/>
    </location>
</feature>
<comment type="caution">
    <text evidence="2">The sequence shown here is derived from an EMBL/GenBank/DDBJ whole genome shotgun (WGS) entry which is preliminary data.</text>
</comment>
<gene>
    <name evidence="2" type="ORF">ACFFQA_27820</name>
</gene>
<dbReference type="Proteomes" id="UP001589693">
    <property type="component" value="Unassembled WGS sequence"/>
</dbReference>
<dbReference type="EMBL" id="JBHLZU010000023">
    <property type="protein sequence ID" value="MFB9907761.1"/>
    <property type="molecule type" value="Genomic_DNA"/>
</dbReference>
<keyword evidence="3" id="KW-1185">Reference proteome</keyword>
<feature type="compositionally biased region" description="Basic and acidic residues" evidence="1">
    <location>
        <begin position="1"/>
        <end position="19"/>
    </location>
</feature>
<organism evidence="2 3">
    <name type="scientific">Allokutzneria oryzae</name>
    <dbReference type="NCBI Taxonomy" id="1378989"/>
    <lineage>
        <taxon>Bacteria</taxon>
        <taxon>Bacillati</taxon>
        <taxon>Actinomycetota</taxon>
        <taxon>Actinomycetes</taxon>
        <taxon>Pseudonocardiales</taxon>
        <taxon>Pseudonocardiaceae</taxon>
        <taxon>Allokutzneria</taxon>
    </lineage>
</organism>
<reference evidence="2 3" key="1">
    <citation type="submission" date="2024-09" db="EMBL/GenBank/DDBJ databases">
        <authorList>
            <person name="Sun Q."/>
            <person name="Mori K."/>
        </authorList>
    </citation>
    <scope>NUCLEOTIDE SEQUENCE [LARGE SCALE GENOMIC DNA]</scope>
    <source>
        <strain evidence="2 3">TBRC 7907</strain>
    </source>
</reference>
<proteinExistence type="predicted"/>
<protein>
    <submittedName>
        <fullName evidence="2">Uncharacterized protein</fullName>
    </submittedName>
</protein>
<dbReference type="RefSeq" id="WP_377858490.1">
    <property type="nucleotide sequence ID" value="NZ_JBHLZU010000023.1"/>
</dbReference>
<accession>A0ABV6A3M0</accession>
<sequence>MRIKVTKREKPTTPARADDASPLDRASPLDHASPLDRASPLDHASPRGRRQPARAAPAREGHASPRGPRQPAGRGRDGRRPWAGRAGDAGGSGLGREIVIRHGGCLRVEGSETGAGVVARLLTPRQR</sequence>
<name>A0ABV6A3M0_9PSEU</name>
<evidence type="ECO:0000313" key="2">
    <source>
        <dbReference type="EMBL" id="MFB9907761.1"/>
    </source>
</evidence>
<evidence type="ECO:0000313" key="3">
    <source>
        <dbReference type="Proteomes" id="UP001589693"/>
    </source>
</evidence>
<evidence type="ECO:0000256" key="1">
    <source>
        <dbReference type="SAM" id="MobiDB-lite"/>
    </source>
</evidence>